<accession>A0AA39L4S3</accession>
<dbReference type="EMBL" id="JAPDFR010000008">
    <property type="protein sequence ID" value="KAK0384138.1"/>
    <property type="molecule type" value="Genomic_DNA"/>
</dbReference>
<dbReference type="PANTHER" id="PTHR43194:SF4">
    <property type="entry name" value="AB HYDROLASE-1 DOMAIN-CONTAINING PROTEIN"/>
    <property type="match status" value="1"/>
</dbReference>
<dbReference type="Proteomes" id="UP001175261">
    <property type="component" value="Unassembled WGS sequence"/>
</dbReference>
<feature type="chain" id="PRO_5041331360" description="AB hydrolase-1 domain-containing protein" evidence="1">
    <location>
        <begin position="22"/>
        <end position="392"/>
    </location>
</feature>
<evidence type="ECO:0000256" key="1">
    <source>
        <dbReference type="SAM" id="SignalP"/>
    </source>
</evidence>
<sequence>MRANLFTTAICVVSLGSLAVAGPSGPRAPQPPQGPHTEGESSMVRSYFYVGGQYEDDGKGEHVWSGQMYVEKLTPVRGPVKSTPIVLIHGKGQSGTNWLNKPDGGRGWASNFIDQGYEVYIVDQPLRARSPLIPSSPLSGSTVFTAEIVQQRFTAAQDYLLWPQAALHTQWPGTGRMGDQVFDAFYSSGVQYISNDTYQQAVIQSAGKALLERIGRKSIVLGHSQAGIFPPLIADAKPELVHALVLLEPTGPQFREAVFSQKPARAWGLTDVPFTYDPPVTDPTIQLKKKTYAARGRDEAECILQADDDPEHKPRRLKNLVDLPILVVTAESSYHAVYDYCTVRYLKQGGCEKTQHFELAKMGIKGNGHMLFMEENSQEIQRKVEQWIRGVR</sequence>
<gene>
    <name evidence="3" type="ORF">NLU13_8227</name>
</gene>
<evidence type="ECO:0000259" key="2">
    <source>
        <dbReference type="Pfam" id="PF12697"/>
    </source>
</evidence>
<organism evidence="3 4">
    <name type="scientific">Sarocladium strictum</name>
    <name type="common">Black bundle disease fungus</name>
    <name type="synonym">Acremonium strictum</name>
    <dbReference type="NCBI Taxonomy" id="5046"/>
    <lineage>
        <taxon>Eukaryota</taxon>
        <taxon>Fungi</taxon>
        <taxon>Dikarya</taxon>
        <taxon>Ascomycota</taxon>
        <taxon>Pezizomycotina</taxon>
        <taxon>Sordariomycetes</taxon>
        <taxon>Hypocreomycetidae</taxon>
        <taxon>Hypocreales</taxon>
        <taxon>Sarocladiaceae</taxon>
        <taxon>Sarocladium</taxon>
    </lineage>
</organism>
<keyword evidence="4" id="KW-1185">Reference proteome</keyword>
<name>A0AA39L4S3_SARSR</name>
<keyword evidence="1" id="KW-0732">Signal</keyword>
<feature type="domain" description="AB hydrolase-1" evidence="2">
    <location>
        <begin position="85"/>
        <end position="376"/>
    </location>
</feature>
<protein>
    <recommendedName>
        <fullName evidence="2">AB hydrolase-1 domain-containing protein</fullName>
    </recommendedName>
</protein>
<comment type="caution">
    <text evidence="3">The sequence shown here is derived from an EMBL/GenBank/DDBJ whole genome shotgun (WGS) entry which is preliminary data.</text>
</comment>
<feature type="signal peptide" evidence="1">
    <location>
        <begin position="1"/>
        <end position="21"/>
    </location>
</feature>
<dbReference type="SUPFAM" id="SSF53474">
    <property type="entry name" value="alpha/beta-Hydrolases"/>
    <property type="match status" value="1"/>
</dbReference>
<dbReference type="AlphaFoldDB" id="A0AA39L4S3"/>
<dbReference type="InterPro" id="IPR050228">
    <property type="entry name" value="Carboxylesterase_BioH"/>
</dbReference>
<dbReference type="CDD" id="cd12809">
    <property type="entry name" value="Esterase_713_like-2"/>
    <property type="match status" value="1"/>
</dbReference>
<evidence type="ECO:0000313" key="4">
    <source>
        <dbReference type="Proteomes" id="UP001175261"/>
    </source>
</evidence>
<dbReference type="InterPro" id="IPR029058">
    <property type="entry name" value="AB_hydrolase_fold"/>
</dbReference>
<dbReference type="InterPro" id="IPR000073">
    <property type="entry name" value="AB_hydrolase_1"/>
</dbReference>
<evidence type="ECO:0000313" key="3">
    <source>
        <dbReference type="EMBL" id="KAK0384138.1"/>
    </source>
</evidence>
<dbReference type="PANTHER" id="PTHR43194">
    <property type="entry name" value="HYDROLASE ALPHA/BETA FOLD FAMILY"/>
    <property type="match status" value="1"/>
</dbReference>
<reference evidence="3" key="1">
    <citation type="submission" date="2022-10" db="EMBL/GenBank/DDBJ databases">
        <title>Determination and structural analysis of whole genome sequence of Sarocladium strictum F4-1.</title>
        <authorList>
            <person name="Hu L."/>
            <person name="Jiang Y."/>
        </authorList>
    </citation>
    <scope>NUCLEOTIDE SEQUENCE</scope>
    <source>
        <strain evidence="3">F4-1</strain>
    </source>
</reference>
<proteinExistence type="predicted"/>
<dbReference type="Gene3D" id="3.40.50.1820">
    <property type="entry name" value="alpha/beta hydrolase"/>
    <property type="match status" value="1"/>
</dbReference>
<dbReference type="Pfam" id="PF12697">
    <property type="entry name" value="Abhydrolase_6"/>
    <property type="match status" value="1"/>
</dbReference>